<accession>A0A7Z7LGI3</accession>
<dbReference type="NCBIfam" id="TIGR01764">
    <property type="entry name" value="excise"/>
    <property type="match status" value="1"/>
</dbReference>
<evidence type="ECO:0000313" key="2">
    <source>
        <dbReference type="EMBL" id="SSC13666.1"/>
    </source>
</evidence>
<gene>
    <name evidence="2" type="ORF">MESINF_2226</name>
</gene>
<dbReference type="InterPro" id="IPR041657">
    <property type="entry name" value="HTH_17"/>
</dbReference>
<dbReference type="KEGG" id="minf:MESINF_2226"/>
<dbReference type="EMBL" id="LS974202">
    <property type="protein sequence ID" value="SSC13666.1"/>
    <property type="molecule type" value="Genomic_DNA"/>
</dbReference>
<dbReference type="AlphaFoldDB" id="A0A7Z7LGI3"/>
<proteinExistence type="predicted"/>
<sequence length="122" mass="14213">MIEIKGNKYYDTKEVAEILDCTSWTIRKWINDGTLKAIKLGKRYFVDEWTIQKKLDWNAKGGEETEESYTNRKKQSGKLTEIERRAAQFKVLPDGRYAILDAEGNRIGTLIKEENDPQLKEV</sequence>
<dbReference type="InterPro" id="IPR010093">
    <property type="entry name" value="SinI_DNA-bd"/>
</dbReference>
<evidence type="ECO:0000259" key="1">
    <source>
        <dbReference type="Pfam" id="PF12728"/>
    </source>
</evidence>
<reference evidence="2 3" key="1">
    <citation type="submission" date="2017-01" db="EMBL/GenBank/DDBJ databases">
        <authorList>
            <person name="Erauso G."/>
        </authorList>
    </citation>
    <scope>NUCLEOTIDE SEQUENCE [LARGE SCALE GENOMIC DNA]</scope>
    <source>
        <strain evidence="2">MESINF1</strain>
    </source>
</reference>
<dbReference type="RefSeq" id="WP_169699791.1">
    <property type="nucleotide sequence ID" value="NZ_LS974202.1"/>
</dbReference>
<name>A0A7Z7LGI3_9BACT</name>
<evidence type="ECO:0000313" key="3">
    <source>
        <dbReference type="Proteomes" id="UP000250796"/>
    </source>
</evidence>
<protein>
    <recommendedName>
        <fullName evidence="1">Helix-turn-helix domain-containing protein</fullName>
    </recommendedName>
</protein>
<keyword evidence="3" id="KW-1185">Reference proteome</keyword>
<feature type="domain" description="Helix-turn-helix" evidence="1">
    <location>
        <begin position="9"/>
        <end position="51"/>
    </location>
</feature>
<dbReference type="Proteomes" id="UP000250796">
    <property type="component" value="Chromosome MESINF"/>
</dbReference>
<dbReference type="SUPFAM" id="SSF46955">
    <property type="entry name" value="Putative DNA-binding domain"/>
    <property type="match status" value="1"/>
</dbReference>
<dbReference type="Pfam" id="PF12728">
    <property type="entry name" value="HTH_17"/>
    <property type="match status" value="1"/>
</dbReference>
<dbReference type="GO" id="GO:0003677">
    <property type="term" value="F:DNA binding"/>
    <property type="evidence" value="ECO:0007669"/>
    <property type="project" value="InterPro"/>
</dbReference>
<organism evidence="2 3">
    <name type="scientific">Mesotoga infera</name>
    <dbReference type="NCBI Taxonomy" id="1236046"/>
    <lineage>
        <taxon>Bacteria</taxon>
        <taxon>Thermotogati</taxon>
        <taxon>Thermotogota</taxon>
        <taxon>Thermotogae</taxon>
        <taxon>Kosmotogales</taxon>
        <taxon>Kosmotogaceae</taxon>
        <taxon>Mesotoga</taxon>
    </lineage>
</organism>
<dbReference type="InterPro" id="IPR009061">
    <property type="entry name" value="DNA-bd_dom_put_sf"/>
</dbReference>